<dbReference type="AlphaFoldDB" id="A0A0C3BER5"/>
<dbReference type="InterPro" id="IPR008427">
    <property type="entry name" value="Extracellular_membr_CFEM_dom"/>
</dbReference>
<feature type="domain" description="CFEM" evidence="6">
    <location>
        <begin position="2"/>
        <end position="94"/>
    </location>
</feature>
<feature type="non-terminal residue" evidence="7">
    <location>
        <position position="94"/>
    </location>
</feature>
<dbReference type="EMBL" id="KN824284">
    <property type="protein sequence ID" value="KIM30599.1"/>
    <property type="molecule type" value="Genomic_DNA"/>
</dbReference>
<dbReference type="OrthoDB" id="4505683at2759"/>
<evidence type="ECO:0000256" key="1">
    <source>
        <dbReference type="ARBA" id="ARBA00004613"/>
    </source>
</evidence>
<sequence length="94" mass="9188">MFKLATLVAAAVVVAPVAFAQDTGSIPPCILNCTTTSLAAGGCTGITDLACICSSAEFQTAAGTCIATDCPDQAEAAITLQTQQCAALTSGSAS</sequence>
<feature type="signal peptide" evidence="5">
    <location>
        <begin position="1"/>
        <end position="20"/>
    </location>
</feature>
<protein>
    <recommendedName>
        <fullName evidence="6">CFEM domain-containing protein</fullName>
    </recommendedName>
</protein>
<evidence type="ECO:0000256" key="2">
    <source>
        <dbReference type="ARBA" id="ARBA00022525"/>
    </source>
</evidence>
<proteinExistence type="predicted"/>
<evidence type="ECO:0000313" key="8">
    <source>
        <dbReference type="Proteomes" id="UP000054097"/>
    </source>
</evidence>
<dbReference type="HOGENOM" id="CLU_185717_0_0_1"/>
<evidence type="ECO:0000256" key="5">
    <source>
        <dbReference type="SAM" id="SignalP"/>
    </source>
</evidence>
<reference evidence="8" key="2">
    <citation type="submission" date="2015-01" db="EMBL/GenBank/DDBJ databases">
        <title>Evolutionary Origins and Diversification of the Mycorrhizal Mutualists.</title>
        <authorList>
            <consortium name="DOE Joint Genome Institute"/>
            <consortium name="Mycorrhizal Genomics Consortium"/>
            <person name="Kohler A."/>
            <person name="Kuo A."/>
            <person name="Nagy L.G."/>
            <person name="Floudas D."/>
            <person name="Copeland A."/>
            <person name="Barry K.W."/>
            <person name="Cichocki N."/>
            <person name="Veneault-Fourrey C."/>
            <person name="LaButti K."/>
            <person name="Lindquist E.A."/>
            <person name="Lipzen A."/>
            <person name="Lundell T."/>
            <person name="Morin E."/>
            <person name="Murat C."/>
            <person name="Riley R."/>
            <person name="Ohm R."/>
            <person name="Sun H."/>
            <person name="Tunlid A."/>
            <person name="Henrissat B."/>
            <person name="Grigoriev I.V."/>
            <person name="Hibbett D.S."/>
            <person name="Martin F."/>
        </authorList>
    </citation>
    <scope>NUCLEOTIDE SEQUENCE [LARGE SCALE GENOMIC DNA]</scope>
    <source>
        <strain evidence="8">MAFF 305830</strain>
    </source>
</reference>
<reference evidence="7 8" key="1">
    <citation type="submission" date="2014-04" db="EMBL/GenBank/DDBJ databases">
        <authorList>
            <consortium name="DOE Joint Genome Institute"/>
            <person name="Kuo A."/>
            <person name="Zuccaro A."/>
            <person name="Kohler A."/>
            <person name="Nagy L.G."/>
            <person name="Floudas D."/>
            <person name="Copeland A."/>
            <person name="Barry K.W."/>
            <person name="Cichocki N."/>
            <person name="Veneault-Fourrey C."/>
            <person name="LaButti K."/>
            <person name="Lindquist E.A."/>
            <person name="Lipzen A."/>
            <person name="Lundell T."/>
            <person name="Morin E."/>
            <person name="Murat C."/>
            <person name="Sun H."/>
            <person name="Tunlid A."/>
            <person name="Henrissat B."/>
            <person name="Grigoriev I.V."/>
            <person name="Hibbett D.S."/>
            <person name="Martin F."/>
            <person name="Nordberg H.P."/>
            <person name="Cantor M.N."/>
            <person name="Hua S.X."/>
        </authorList>
    </citation>
    <scope>NUCLEOTIDE SEQUENCE [LARGE SCALE GENOMIC DNA]</scope>
    <source>
        <strain evidence="7 8">MAFF 305830</strain>
    </source>
</reference>
<name>A0A0C3BER5_SERVB</name>
<feature type="chain" id="PRO_5002161848" description="CFEM domain-containing protein" evidence="5">
    <location>
        <begin position="21"/>
        <end position="94"/>
    </location>
</feature>
<evidence type="ECO:0000313" key="7">
    <source>
        <dbReference type="EMBL" id="KIM30599.1"/>
    </source>
</evidence>
<organism evidence="7 8">
    <name type="scientific">Serendipita vermifera MAFF 305830</name>
    <dbReference type="NCBI Taxonomy" id="933852"/>
    <lineage>
        <taxon>Eukaryota</taxon>
        <taxon>Fungi</taxon>
        <taxon>Dikarya</taxon>
        <taxon>Basidiomycota</taxon>
        <taxon>Agaricomycotina</taxon>
        <taxon>Agaricomycetes</taxon>
        <taxon>Sebacinales</taxon>
        <taxon>Serendipitaceae</taxon>
        <taxon>Serendipita</taxon>
    </lineage>
</organism>
<keyword evidence="3 5" id="KW-0732">Signal</keyword>
<dbReference type="SMART" id="SM00747">
    <property type="entry name" value="CFEM"/>
    <property type="match status" value="1"/>
</dbReference>
<accession>A0A0C3BER5</accession>
<keyword evidence="8" id="KW-1185">Reference proteome</keyword>
<comment type="subcellular location">
    <subcellularLocation>
        <location evidence="1">Secreted</location>
    </subcellularLocation>
</comment>
<keyword evidence="4" id="KW-1015">Disulfide bond</keyword>
<dbReference type="GO" id="GO:0005576">
    <property type="term" value="C:extracellular region"/>
    <property type="evidence" value="ECO:0007669"/>
    <property type="project" value="UniProtKB-SubCell"/>
</dbReference>
<dbReference type="STRING" id="933852.A0A0C3BER5"/>
<evidence type="ECO:0000256" key="4">
    <source>
        <dbReference type="ARBA" id="ARBA00023157"/>
    </source>
</evidence>
<evidence type="ECO:0000259" key="6">
    <source>
        <dbReference type="PROSITE" id="PS52012"/>
    </source>
</evidence>
<dbReference type="Pfam" id="PF05730">
    <property type="entry name" value="CFEM"/>
    <property type="match status" value="1"/>
</dbReference>
<gene>
    <name evidence="7" type="ORF">M408DRAFT_22080</name>
</gene>
<dbReference type="Proteomes" id="UP000054097">
    <property type="component" value="Unassembled WGS sequence"/>
</dbReference>
<dbReference type="PROSITE" id="PS52012">
    <property type="entry name" value="CFEM"/>
    <property type="match status" value="1"/>
</dbReference>
<evidence type="ECO:0000256" key="3">
    <source>
        <dbReference type="ARBA" id="ARBA00022729"/>
    </source>
</evidence>
<keyword evidence="2" id="KW-0964">Secreted</keyword>